<gene>
    <name evidence="2" type="ORF">OIDMADRAFT_153179</name>
</gene>
<sequence>MARMTIRDLGYAPGQLPPGPKNSILDVKDVHVGQVTVGEDGDNVRKGVTVILPRHPDDIYVPSYAGLHTLNGNGEVTGSYQIRDWGYINTPIALTNSVSLGIVYSALWQWVLQRARDKNLSLDVISHNYGTPIVGETADWWLNDVHNSMLQASDVEQALRNALSQGEVIEGQNGGGAGMTCHMFPGGTGTSSRVVKGSKPGETYTVGILCQSNYGRTYDFQVGGIPVGKLLLKEKVLDEKKKVPTGKADDGSIVVVLITDAPMLPHQLNRLARHCAIGLSLVGGHGVGSNPSGDIILAISTANRTDEVTTTPRDATGLVPVEKNQIEIIKNESIDMMFRAASEATEEAILNSIVAGRTGRTGFEGRKLDGLPVDKVREILNKYLVVV</sequence>
<evidence type="ECO:0000313" key="2">
    <source>
        <dbReference type="EMBL" id="KIN08643.1"/>
    </source>
</evidence>
<dbReference type="PANTHER" id="PTHR36512">
    <property type="entry name" value="D-AMINOPEPTIDASE"/>
    <property type="match status" value="1"/>
</dbReference>
<reference evidence="3" key="2">
    <citation type="submission" date="2015-01" db="EMBL/GenBank/DDBJ databases">
        <title>Evolutionary Origins and Diversification of the Mycorrhizal Mutualists.</title>
        <authorList>
            <consortium name="DOE Joint Genome Institute"/>
            <consortium name="Mycorrhizal Genomics Consortium"/>
            <person name="Kohler A."/>
            <person name="Kuo A."/>
            <person name="Nagy L.G."/>
            <person name="Floudas D."/>
            <person name="Copeland A."/>
            <person name="Barry K.W."/>
            <person name="Cichocki N."/>
            <person name="Veneault-Fourrey C."/>
            <person name="LaButti K."/>
            <person name="Lindquist E.A."/>
            <person name="Lipzen A."/>
            <person name="Lundell T."/>
            <person name="Morin E."/>
            <person name="Murat C."/>
            <person name="Riley R."/>
            <person name="Ohm R."/>
            <person name="Sun H."/>
            <person name="Tunlid A."/>
            <person name="Henrissat B."/>
            <person name="Grigoriev I.V."/>
            <person name="Hibbett D.S."/>
            <person name="Martin F."/>
        </authorList>
    </citation>
    <scope>NUCLEOTIDE SEQUENCE [LARGE SCALE GENOMIC DNA]</scope>
    <source>
        <strain evidence="3">Zn</strain>
    </source>
</reference>
<dbReference type="InterPro" id="IPR005321">
    <property type="entry name" value="Peptidase_S58_DmpA"/>
</dbReference>
<reference evidence="2 3" key="1">
    <citation type="submission" date="2014-04" db="EMBL/GenBank/DDBJ databases">
        <authorList>
            <consortium name="DOE Joint Genome Institute"/>
            <person name="Kuo A."/>
            <person name="Martino E."/>
            <person name="Perotto S."/>
            <person name="Kohler A."/>
            <person name="Nagy L.G."/>
            <person name="Floudas D."/>
            <person name="Copeland A."/>
            <person name="Barry K.W."/>
            <person name="Cichocki N."/>
            <person name="Veneault-Fourrey C."/>
            <person name="LaButti K."/>
            <person name="Lindquist E.A."/>
            <person name="Lipzen A."/>
            <person name="Lundell T."/>
            <person name="Morin E."/>
            <person name="Murat C."/>
            <person name="Sun H."/>
            <person name="Tunlid A."/>
            <person name="Henrissat B."/>
            <person name="Grigoriev I.V."/>
            <person name="Hibbett D.S."/>
            <person name="Martin F."/>
            <person name="Nordberg H.P."/>
            <person name="Cantor M.N."/>
            <person name="Hua S.X."/>
        </authorList>
    </citation>
    <scope>NUCLEOTIDE SEQUENCE [LARGE SCALE GENOMIC DNA]</scope>
    <source>
        <strain evidence="2 3">Zn</strain>
    </source>
</reference>
<dbReference type="PANTHER" id="PTHR36512:SF3">
    <property type="entry name" value="BLR5678 PROTEIN"/>
    <property type="match status" value="1"/>
</dbReference>
<proteinExistence type="inferred from homology"/>
<protein>
    <recommendedName>
        <fullName evidence="4">Aminopeptidase</fullName>
    </recommendedName>
</protein>
<keyword evidence="3" id="KW-1185">Reference proteome</keyword>
<dbReference type="HOGENOM" id="CLU_024709_0_0_1"/>
<dbReference type="InParanoid" id="A0A0C3E2U7"/>
<dbReference type="InterPro" id="IPR016117">
    <property type="entry name" value="ArgJ-like_dom_sf"/>
</dbReference>
<name>A0A0C3E2U7_OIDMZ</name>
<comment type="similarity">
    <text evidence="1">Belongs to the peptidase S58 family.</text>
</comment>
<dbReference type="Proteomes" id="UP000054321">
    <property type="component" value="Unassembled WGS sequence"/>
</dbReference>
<dbReference type="Pfam" id="PF03576">
    <property type="entry name" value="Peptidase_S58"/>
    <property type="match status" value="1"/>
</dbReference>
<evidence type="ECO:0008006" key="4">
    <source>
        <dbReference type="Google" id="ProtNLM"/>
    </source>
</evidence>
<dbReference type="GO" id="GO:0004177">
    <property type="term" value="F:aminopeptidase activity"/>
    <property type="evidence" value="ECO:0007669"/>
    <property type="project" value="TreeGrafter"/>
</dbReference>
<dbReference type="Gene3D" id="3.60.70.12">
    <property type="entry name" value="L-amino peptidase D-ALA esterase/amidase"/>
    <property type="match status" value="1"/>
</dbReference>
<dbReference type="OrthoDB" id="2107894at2759"/>
<dbReference type="EMBL" id="KN832870">
    <property type="protein sequence ID" value="KIN08643.1"/>
    <property type="molecule type" value="Genomic_DNA"/>
</dbReference>
<organism evidence="2 3">
    <name type="scientific">Oidiodendron maius (strain Zn)</name>
    <dbReference type="NCBI Taxonomy" id="913774"/>
    <lineage>
        <taxon>Eukaryota</taxon>
        <taxon>Fungi</taxon>
        <taxon>Dikarya</taxon>
        <taxon>Ascomycota</taxon>
        <taxon>Pezizomycotina</taxon>
        <taxon>Leotiomycetes</taxon>
        <taxon>Leotiomycetes incertae sedis</taxon>
        <taxon>Myxotrichaceae</taxon>
        <taxon>Oidiodendron</taxon>
    </lineage>
</organism>
<accession>A0A0C3E2U7</accession>
<evidence type="ECO:0000313" key="3">
    <source>
        <dbReference type="Proteomes" id="UP000054321"/>
    </source>
</evidence>
<evidence type="ECO:0000256" key="1">
    <source>
        <dbReference type="ARBA" id="ARBA00007068"/>
    </source>
</evidence>
<dbReference type="SUPFAM" id="SSF56266">
    <property type="entry name" value="DmpA/ArgJ-like"/>
    <property type="match status" value="1"/>
</dbReference>
<dbReference type="AlphaFoldDB" id="A0A0C3E2U7"/>